<reference evidence="1" key="1">
    <citation type="submission" date="2022-07" db="EMBL/GenBank/DDBJ databases">
        <authorList>
            <person name="Macas J."/>
            <person name="Novak P."/>
            <person name="Neumann P."/>
        </authorList>
    </citation>
    <scope>NUCLEOTIDE SEQUENCE</scope>
</reference>
<keyword evidence="2" id="KW-1185">Reference proteome</keyword>
<evidence type="ECO:0000313" key="1">
    <source>
        <dbReference type="EMBL" id="CAH9085143.1"/>
    </source>
</evidence>
<dbReference type="EMBL" id="CAMAPE010000018">
    <property type="protein sequence ID" value="CAH9085143.1"/>
    <property type="molecule type" value="Genomic_DNA"/>
</dbReference>
<dbReference type="AlphaFoldDB" id="A0A9P1E828"/>
<protein>
    <submittedName>
        <fullName evidence="1">Uncharacterized protein</fullName>
    </submittedName>
</protein>
<sequence length="84" mass="9605">MGVRFRRKSLVSRSHQFSSLVAALSSLRKEVSTPSSLVQLYAQIGCTDVAIRPIEENCLSYPAMHRFSLSEYCRLVVLMFFFKN</sequence>
<proteinExistence type="predicted"/>
<comment type="caution">
    <text evidence="1">The sequence shown here is derived from an EMBL/GenBank/DDBJ whole genome shotgun (WGS) entry which is preliminary data.</text>
</comment>
<name>A0A9P1E828_CUSEU</name>
<organism evidence="1 2">
    <name type="scientific">Cuscuta europaea</name>
    <name type="common">European dodder</name>
    <dbReference type="NCBI Taxonomy" id="41803"/>
    <lineage>
        <taxon>Eukaryota</taxon>
        <taxon>Viridiplantae</taxon>
        <taxon>Streptophyta</taxon>
        <taxon>Embryophyta</taxon>
        <taxon>Tracheophyta</taxon>
        <taxon>Spermatophyta</taxon>
        <taxon>Magnoliopsida</taxon>
        <taxon>eudicotyledons</taxon>
        <taxon>Gunneridae</taxon>
        <taxon>Pentapetalae</taxon>
        <taxon>asterids</taxon>
        <taxon>lamiids</taxon>
        <taxon>Solanales</taxon>
        <taxon>Convolvulaceae</taxon>
        <taxon>Cuscuteae</taxon>
        <taxon>Cuscuta</taxon>
        <taxon>Cuscuta subgen. Cuscuta</taxon>
    </lineage>
</organism>
<accession>A0A9P1E828</accession>
<evidence type="ECO:0000313" key="2">
    <source>
        <dbReference type="Proteomes" id="UP001152484"/>
    </source>
</evidence>
<gene>
    <name evidence="1" type="ORF">CEURO_LOCUS9266</name>
</gene>
<dbReference type="Proteomes" id="UP001152484">
    <property type="component" value="Unassembled WGS sequence"/>
</dbReference>